<evidence type="ECO:0000313" key="2">
    <source>
        <dbReference type="EMBL" id="KAG5174767.1"/>
    </source>
</evidence>
<gene>
    <name evidence="2" type="ORF">JR316_001434</name>
</gene>
<dbReference type="EMBL" id="JAFIQS010000001">
    <property type="protein sequence ID" value="KAG5174767.1"/>
    <property type="molecule type" value="Genomic_DNA"/>
</dbReference>
<dbReference type="AlphaFoldDB" id="A0A8H8CQ92"/>
<protein>
    <submittedName>
        <fullName evidence="2">Uncharacterized protein</fullName>
    </submittedName>
</protein>
<feature type="region of interest" description="Disordered" evidence="1">
    <location>
        <begin position="1"/>
        <end position="48"/>
    </location>
</feature>
<feature type="compositionally biased region" description="Basic and acidic residues" evidence="1">
    <location>
        <begin position="136"/>
        <end position="153"/>
    </location>
</feature>
<feature type="compositionally biased region" description="Polar residues" evidence="1">
    <location>
        <begin position="156"/>
        <end position="169"/>
    </location>
</feature>
<feature type="compositionally biased region" description="Basic residues" evidence="1">
    <location>
        <begin position="90"/>
        <end position="99"/>
    </location>
</feature>
<evidence type="ECO:0000256" key="1">
    <source>
        <dbReference type="SAM" id="MobiDB-lite"/>
    </source>
</evidence>
<dbReference type="OrthoDB" id="3066663at2759"/>
<feature type="compositionally biased region" description="Low complexity" evidence="1">
    <location>
        <begin position="1"/>
        <end position="12"/>
    </location>
</feature>
<reference evidence="2" key="1">
    <citation type="submission" date="2021-02" db="EMBL/GenBank/DDBJ databases">
        <title>Psilocybe cubensis genome.</title>
        <authorList>
            <person name="Mckernan K.J."/>
            <person name="Crawford S."/>
            <person name="Trippe A."/>
            <person name="Kane L.T."/>
            <person name="Mclaughlin S."/>
        </authorList>
    </citation>
    <scope>NUCLEOTIDE SEQUENCE [LARGE SCALE GENOMIC DNA]</scope>
    <source>
        <strain evidence="2">MGC-MH-2018</strain>
    </source>
</reference>
<feature type="region of interest" description="Disordered" evidence="1">
    <location>
        <begin position="83"/>
        <end position="114"/>
    </location>
</feature>
<comment type="caution">
    <text evidence="2">The sequence shown here is derived from an EMBL/GenBank/DDBJ whole genome shotgun (WGS) entry which is preliminary data.</text>
</comment>
<organism evidence="2">
    <name type="scientific">Psilocybe cubensis</name>
    <name type="common">Psychedelic mushroom</name>
    <name type="synonym">Stropharia cubensis</name>
    <dbReference type="NCBI Taxonomy" id="181762"/>
    <lineage>
        <taxon>Eukaryota</taxon>
        <taxon>Fungi</taxon>
        <taxon>Dikarya</taxon>
        <taxon>Basidiomycota</taxon>
        <taxon>Agaricomycotina</taxon>
        <taxon>Agaricomycetes</taxon>
        <taxon>Agaricomycetidae</taxon>
        <taxon>Agaricales</taxon>
        <taxon>Agaricineae</taxon>
        <taxon>Strophariaceae</taxon>
        <taxon>Psilocybe</taxon>
    </lineage>
</organism>
<sequence length="210" mass="23422">MATTTASQQASAPQVRVGGARPPVRPGLVYNVAPHPSPMPQSPSQILNAGPSIQRMSKVYSSTAEAIANFKPTPREVISGIAPHVFDERKRRRSQRRSQGHGAPKPYWYENGQKRSSPLRGATIIAWDEHSIYLEQPDHKRATSPEKKVERELTPGSETEQVQESTTSDQTERVIINKRRVKLDKSSGWKHFRVDIHLLKFGLSAPSTKS</sequence>
<proteinExistence type="predicted"/>
<feature type="region of interest" description="Disordered" evidence="1">
    <location>
        <begin position="136"/>
        <end position="171"/>
    </location>
</feature>
<name>A0A8H8CQ92_PSICU</name>
<accession>A0A8H8CQ92</accession>